<accession>A0A2N0Z4C1</accession>
<sequence>MFNDNKNIILYGPPGTGKTYNTVNYAVAIVENKTFNEVKDEKYISVYKRYKEYKEEGKIEFTTFHQSYGYEEFIEGIKPKLVGDESAEELEYKIEPGIFKQFCDNAKNIKIKNGDIEVSANPTLWKVSLKGSGSNEIKDDCFKNNRIRIGWANRDKEITDESEFSTKKEKRILLDFHEEMKIGDIVLSLYDRENIDGIGVITGDAKWLDDGGHYPRSRDVQWLVTGIREYIVKINQGTTLTSSTVYRLNKIDREAINKMIEKYSINKEILVEENNSNYVFVIDEINRGNISKIFGELITLIETTKRLGKVEETTVKLPYSKTPFGVPSNVYIIGTMNSADRSIALMDTALRRRFSFVEMMPHEESLSGIKIGNIDIVKMLKTINSRIEVLFDREHTIGHAYFKPISSINNPTIDDLANIFINSIIPLMQEYFYEDYSRIQYVLGDNAKKDDLKFIKDEQINKKLFKGNPDIELPDRKYSIQTNAFYNEESYIQIYE</sequence>
<dbReference type="GO" id="GO:0005524">
    <property type="term" value="F:ATP binding"/>
    <property type="evidence" value="ECO:0007669"/>
    <property type="project" value="InterPro"/>
</dbReference>
<dbReference type="InterPro" id="IPR052934">
    <property type="entry name" value="Methyl-DNA_Rec/Restrict_Enz"/>
</dbReference>
<dbReference type="REBASE" id="259576">
    <property type="entry name" value="BneFO92McrBCP"/>
</dbReference>
<dbReference type="AlphaFoldDB" id="A0A2N0Z4C1"/>
<dbReference type="PANTHER" id="PTHR37291">
    <property type="entry name" value="5-METHYLCYTOSINE-SPECIFIC RESTRICTION ENZYME B"/>
    <property type="match status" value="1"/>
</dbReference>
<dbReference type="GO" id="GO:0016887">
    <property type="term" value="F:ATP hydrolysis activity"/>
    <property type="evidence" value="ECO:0007669"/>
    <property type="project" value="InterPro"/>
</dbReference>
<comment type="caution">
    <text evidence="2">The sequence shown here is derived from an EMBL/GenBank/DDBJ whole genome shotgun (WGS) entry which is preliminary data.</text>
</comment>
<organism evidence="2 3">
    <name type="scientific">Niallia nealsonii</name>
    <dbReference type="NCBI Taxonomy" id="115979"/>
    <lineage>
        <taxon>Bacteria</taxon>
        <taxon>Bacillati</taxon>
        <taxon>Bacillota</taxon>
        <taxon>Bacilli</taxon>
        <taxon>Bacillales</taxon>
        <taxon>Bacillaceae</taxon>
        <taxon>Niallia</taxon>
    </lineage>
</organism>
<protein>
    <recommendedName>
        <fullName evidence="1">ATPase dynein-related AAA domain-containing protein</fullName>
    </recommendedName>
</protein>
<evidence type="ECO:0000313" key="2">
    <source>
        <dbReference type="EMBL" id="PKG24329.1"/>
    </source>
</evidence>
<keyword evidence="3" id="KW-1185">Reference proteome</keyword>
<dbReference type="InterPro" id="IPR011704">
    <property type="entry name" value="ATPase_dyneun-rel_AAA"/>
</dbReference>
<dbReference type="PANTHER" id="PTHR37291:SF1">
    <property type="entry name" value="TYPE IV METHYL-DIRECTED RESTRICTION ENZYME ECOKMCRB SUBUNIT"/>
    <property type="match status" value="1"/>
</dbReference>
<dbReference type="InterPro" id="IPR027417">
    <property type="entry name" value="P-loop_NTPase"/>
</dbReference>
<dbReference type="EMBL" id="PISE01000015">
    <property type="protein sequence ID" value="PKG24329.1"/>
    <property type="molecule type" value="Genomic_DNA"/>
</dbReference>
<dbReference type="Pfam" id="PF07728">
    <property type="entry name" value="AAA_5"/>
    <property type="match status" value="1"/>
</dbReference>
<feature type="domain" description="ATPase dynein-related AAA" evidence="1">
    <location>
        <begin position="262"/>
        <end position="354"/>
    </location>
</feature>
<dbReference type="Gene3D" id="3.40.50.300">
    <property type="entry name" value="P-loop containing nucleotide triphosphate hydrolases"/>
    <property type="match status" value="1"/>
</dbReference>
<evidence type="ECO:0000313" key="3">
    <source>
        <dbReference type="Proteomes" id="UP000233375"/>
    </source>
</evidence>
<gene>
    <name evidence="2" type="ORF">CWS01_07740</name>
</gene>
<dbReference type="Proteomes" id="UP000233375">
    <property type="component" value="Unassembled WGS sequence"/>
</dbReference>
<proteinExistence type="predicted"/>
<dbReference type="SUPFAM" id="SSF52540">
    <property type="entry name" value="P-loop containing nucleoside triphosphate hydrolases"/>
    <property type="match status" value="1"/>
</dbReference>
<reference evidence="2 3" key="1">
    <citation type="journal article" date="2003" name="Int. J. Syst. Evol. Microbiol.">
        <title>Bacillus nealsonii sp. nov., isolated from a spacecraft-assembly facility, whose spores are gamma-radiation resistant.</title>
        <authorList>
            <person name="Venkateswaran K."/>
            <person name="Kempf M."/>
            <person name="Chen F."/>
            <person name="Satomi M."/>
            <person name="Nicholson W."/>
            <person name="Kern R."/>
        </authorList>
    </citation>
    <scope>NUCLEOTIDE SEQUENCE [LARGE SCALE GENOMIC DNA]</scope>
    <source>
        <strain evidence="2 3">FO-92</strain>
    </source>
</reference>
<name>A0A2N0Z4C1_9BACI</name>
<evidence type="ECO:0000259" key="1">
    <source>
        <dbReference type="Pfam" id="PF07728"/>
    </source>
</evidence>
<dbReference type="OrthoDB" id="9781481at2"/>